<protein>
    <submittedName>
        <fullName evidence="3">Uncharacterized protein</fullName>
    </submittedName>
</protein>
<evidence type="ECO:0000256" key="2">
    <source>
        <dbReference type="SAM" id="MobiDB-lite"/>
    </source>
</evidence>
<dbReference type="RefSeq" id="WP_069005636.1">
    <property type="nucleotide sequence ID" value="NZ_LVJW01000003.1"/>
</dbReference>
<keyword evidence="1" id="KW-0175">Coiled coil</keyword>
<reference evidence="3 4" key="1">
    <citation type="submission" date="2016-03" db="EMBL/GenBank/DDBJ databases">
        <title>Chemosynthetic sulphur-oxidizing symbionts of marine invertebrate animals are capable of nitrogen fixation.</title>
        <authorList>
            <person name="Petersen J.M."/>
            <person name="Kemper A."/>
            <person name="Gruber-Vodicka H."/>
            <person name="Cardini U."/>
            <person name="Geest Mvander."/>
            <person name="Kleiner M."/>
            <person name="Bulgheresi S."/>
            <person name="Fussmann M."/>
            <person name="Herbold C."/>
            <person name="Seah B.K.B."/>
            <person name="Antony C.Paul."/>
            <person name="Liu D."/>
            <person name="Belitz A."/>
            <person name="Weber M."/>
        </authorList>
    </citation>
    <scope>NUCLEOTIDE SEQUENCE [LARGE SCALE GENOMIC DNA]</scope>
    <source>
        <strain evidence="3">G_D</strain>
    </source>
</reference>
<accession>A0A1E2USR7</accession>
<dbReference type="OrthoDB" id="9998007at2"/>
<evidence type="ECO:0000256" key="1">
    <source>
        <dbReference type="SAM" id="Coils"/>
    </source>
</evidence>
<dbReference type="AlphaFoldDB" id="A0A1E2USR7"/>
<feature type="region of interest" description="Disordered" evidence="2">
    <location>
        <begin position="141"/>
        <end position="164"/>
    </location>
</feature>
<dbReference type="Proteomes" id="UP000094849">
    <property type="component" value="Unassembled WGS sequence"/>
</dbReference>
<comment type="caution">
    <text evidence="3">The sequence shown here is derived from an EMBL/GenBank/DDBJ whole genome shotgun (WGS) entry which is preliminary data.</text>
</comment>
<feature type="coiled-coil region" evidence="1">
    <location>
        <begin position="81"/>
        <end position="108"/>
    </location>
</feature>
<proteinExistence type="predicted"/>
<dbReference type="EMBL" id="LVJZ01000003">
    <property type="protein sequence ID" value="ODB97622.1"/>
    <property type="molecule type" value="Genomic_DNA"/>
</dbReference>
<name>A0A1E2USR7_9GAMM</name>
<evidence type="ECO:0000313" key="4">
    <source>
        <dbReference type="Proteomes" id="UP000094849"/>
    </source>
</evidence>
<gene>
    <name evidence="3" type="ORF">A3196_13170</name>
</gene>
<sequence length="164" mass="18116">MALKKTVKKRRRAKRKVVSMETITEALQADINLSAANKRALSRLSKAEKALERQDKMLATNSERVAKARAAVSSAKTPASKAKAKERLNAAQDKLKQVKADRSALASEQGKAVRLAKGLYKAMQSARAKMIKDFEKSAKTLEKAVDSPRRRRRRTKTKVAAAAE</sequence>
<keyword evidence="4" id="KW-1185">Reference proteome</keyword>
<organism evidence="3 4">
    <name type="scientific">Candidatus Thiodiazotropha endoloripes</name>
    <dbReference type="NCBI Taxonomy" id="1818881"/>
    <lineage>
        <taxon>Bacteria</taxon>
        <taxon>Pseudomonadati</taxon>
        <taxon>Pseudomonadota</taxon>
        <taxon>Gammaproteobacteria</taxon>
        <taxon>Chromatiales</taxon>
        <taxon>Sedimenticolaceae</taxon>
        <taxon>Candidatus Thiodiazotropha</taxon>
    </lineage>
</organism>
<evidence type="ECO:0000313" key="3">
    <source>
        <dbReference type="EMBL" id="ODB97622.1"/>
    </source>
</evidence>